<organism evidence="2 3">
    <name type="scientific">Zymoseptoria brevis</name>
    <dbReference type="NCBI Taxonomy" id="1047168"/>
    <lineage>
        <taxon>Eukaryota</taxon>
        <taxon>Fungi</taxon>
        <taxon>Dikarya</taxon>
        <taxon>Ascomycota</taxon>
        <taxon>Pezizomycotina</taxon>
        <taxon>Dothideomycetes</taxon>
        <taxon>Dothideomycetidae</taxon>
        <taxon>Mycosphaerellales</taxon>
        <taxon>Mycosphaerellaceae</taxon>
        <taxon>Zymoseptoria</taxon>
    </lineage>
</organism>
<keyword evidence="3" id="KW-1185">Reference proteome</keyword>
<feature type="signal peptide" evidence="1">
    <location>
        <begin position="1"/>
        <end position="21"/>
    </location>
</feature>
<keyword evidence="1" id="KW-0732">Signal</keyword>
<reference evidence="2 3" key="1">
    <citation type="submission" date="2015-03" db="EMBL/GenBank/DDBJ databases">
        <title>RNA-seq based gene annotation and comparative genomics of four Zymoseptoria species reveal species-specific pathogenicity related genes and transposable element activity.</title>
        <authorList>
            <person name="Grandaubert J."/>
            <person name="Bhattacharyya A."/>
            <person name="Stukenbrock E.H."/>
        </authorList>
    </citation>
    <scope>NUCLEOTIDE SEQUENCE [LARGE SCALE GENOMIC DNA]</scope>
    <source>
        <strain evidence="2 3">Zb18110</strain>
    </source>
</reference>
<comment type="caution">
    <text evidence="2">The sequence shown here is derived from an EMBL/GenBank/DDBJ whole genome shotgun (WGS) entry which is preliminary data.</text>
</comment>
<protein>
    <submittedName>
        <fullName evidence="2">Uncharacterized protein</fullName>
    </submittedName>
</protein>
<feature type="chain" id="PRO_5002469174" evidence="1">
    <location>
        <begin position="22"/>
        <end position="61"/>
    </location>
</feature>
<dbReference type="Proteomes" id="UP000033647">
    <property type="component" value="Unassembled WGS sequence"/>
</dbReference>
<dbReference type="EMBL" id="LAFY01000313">
    <property type="protein sequence ID" value="KJY00630.1"/>
    <property type="molecule type" value="Genomic_DNA"/>
</dbReference>
<evidence type="ECO:0000313" key="3">
    <source>
        <dbReference type="Proteomes" id="UP000033647"/>
    </source>
</evidence>
<proteinExistence type="predicted"/>
<gene>
    <name evidence="2" type="ORF">TI39_contig321g00012</name>
</gene>
<accession>A0A0F4GT65</accession>
<evidence type="ECO:0000256" key="1">
    <source>
        <dbReference type="SAM" id="SignalP"/>
    </source>
</evidence>
<evidence type="ECO:0000313" key="2">
    <source>
        <dbReference type="EMBL" id="KJY00630.1"/>
    </source>
</evidence>
<dbReference type="AlphaFoldDB" id="A0A0F4GT65"/>
<name>A0A0F4GT65_9PEZI</name>
<sequence length="61" mass="6350">MKFITLITAIVIGLITPMATANCIDNGGTKWCNDQGGEGVCASIGQISFCDQNGDCNCKPP</sequence>